<dbReference type="GO" id="GO:0004672">
    <property type="term" value="F:protein kinase activity"/>
    <property type="evidence" value="ECO:0007669"/>
    <property type="project" value="InterPro"/>
</dbReference>
<dbReference type="EMBL" id="JAAAIN010000539">
    <property type="protein sequence ID" value="KAG0313185.1"/>
    <property type="molecule type" value="Genomic_DNA"/>
</dbReference>
<gene>
    <name evidence="2" type="ORF">BGZ97_010444</name>
</gene>
<feature type="domain" description="Protein kinase" evidence="1">
    <location>
        <begin position="1"/>
        <end position="120"/>
    </location>
</feature>
<name>A0A9P6R5K6_9FUNG</name>
<dbReference type="Proteomes" id="UP000823405">
    <property type="component" value="Unassembled WGS sequence"/>
</dbReference>
<dbReference type="InterPro" id="IPR011009">
    <property type="entry name" value="Kinase-like_dom_sf"/>
</dbReference>
<dbReference type="Pfam" id="PF00069">
    <property type="entry name" value="Pkinase"/>
    <property type="match status" value="1"/>
</dbReference>
<accession>A0A9P6R5K6</accession>
<dbReference type="OrthoDB" id="408964at2759"/>
<dbReference type="PROSITE" id="PS50011">
    <property type="entry name" value="PROTEIN_KINASE_DOM"/>
    <property type="match status" value="1"/>
</dbReference>
<comment type="caution">
    <text evidence="2">The sequence shown here is derived from an EMBL/GenBank/DDBJ whole genome shotgun (WGS) entry which is preliminary data.</text>
</comment>
<dbReference type="GO" id="GO:0005524">
    <property type="term" value="F:ATP binding"/>
    <property type="evidence" value="ECO:0007669"/>
    <property type="project" value="InterPro"/>
</dbReference>
<dbReference type="SUPFAM" id="SSF56112">
    <property type="entry name" value="Protein kinase-like (PK-like)"/>
    <property type="match status" value="1"/>
</dbReference>
<evidence type="ECO:0000313" key="3">
    <source>
        <dbReference type="Proteomes" id="UP000823405"/>
    </source>
</evidence>
<evidence type="ECO:0000313" key="2">
    <source>
        <dbReference type="EMBL" id="KAG0313185.1"/>
    </source>
</evidence>
<dbReference type="Gene3D" id="1.10.510.10">
    <property type="entry name" value="Transferase(Phosphotransferase) domain 1"/>
    <property type="match status" value="1"/>
</dbReference>
<dbReference type="AlphaFoldDB" id="A0A9P6R5K6"/>
<sequence length="138" mass="15753">MRVCIGDLGLAEKFNPRSVNGDRGGTDGFRAPEVVDFRSHAFALDIISVCCMVNLILQGEHPLLTKGRCNGTYPKMLQKLLDKDECKLGSDTKDLVKVMLEFEPKKRVRLKYLHLQNAKLDPNYDLVILYRNTVWRSE</sequence>
<reference evidence="2" key="1">
    <citation type="journal article" date="2020" name="Fungal Divers.">
        <title>Resolving the Mortierellaceae phylogeny through synthesis of multi-gene phylogenetics and phylogenomics.</title>
        <authorList>
            <person name="Vandepol N."/>
            <person name="Liber J."/>
            <person name="Desiro A."/>
            <person name="Na H."/>
            <person name="Kennedy M."/>
            <person name="Barry K."/>
            <person name="Grigoriev I.V."/>
            <person name="Miller A.N."/>
            <person name="O'Donnell K."/>
            <person name="Stajich J.E."/>
            <person name="Bonito G."/>
        </authorList>
    </citation>
    <scope>NUCLEOTIDE SEQUENCE</scope>
    <source>
        <strain evidence="2">NVP60</strain>
    </source>
</reference>
<proteinExistence type="predicted"/>
<protein>
    <recommendedName>
        <fullName evidence="1">Protein kinase domain-containing protein</fullName>
    </recommendedName>
</protein>
<organism evidence="2 3">
    <name type="scientific">Linnemannia gamsii</name>
    <dbReference type="NCBI Taxonomy" id="64522"/>
    <lineage>
        <taxon>Eukaryota</taxon>
        <taxon>Fungi</taxon>
        <taxon>Fungi incertae sedis</taxon>
        <taxon>Mucoromycota</taxon>
        <taxon>Mortierellomycotina</taxon>
        <taxon>Mortierellomycetes</taxon>
        <taxon>Mortierellales</taxon>
        <taxon>Mortierellaceae</taxon>
        <taxon>Linnemannia</taxon>
    </lineage>
</organism>
<dbReference type="InterPro" id="IPR000719">
    <property type="entry name" value="Prot_kinase_dom"/>
</dbReference>
<keyword evidence="3" id="KW-1185">Reference proteome</keyword>
<evidence type="ECO:0000259" key="1">
    <source>
        <dbReference type="PROSITE" id="PS50011"/>
    </source>
</evidence>